<dbReference type="InterPro" id="IPR036962">
    <property type="entry name" value="Glyco_hydro_3_N_sf"/>
</dbReference>
<dbReference type="GO" id="GO:0046556">
    <property type="term" value="F:alpha-L-arabinofuranosidase activity"/>
    <property type="evidence" value="ECO:0007669"/>
    <property type="project" value="TreeGrafter"/>
</dbReference>
<dbReference type="InterPro" id="IPR002772">
    <property type="entry name" value="Glyco_hydro_3_C"/>
</dbReference>
<dbReference type="SUPFAM" id="SSF51445">
    <property type="entry name" value="(Trans)glycosidases"/>
    <property type="match status" value="1"/>
</dbReference>
<dbReference type="InterPro" id="IPR044993">
    <property type="entry name" value="BXL"/>
</dbReference>
<dbReference type="PANTHER" id="PTHR42721">
    <property type="entry name" value="SUGAR HYDROLASE-RELATED"/>
    <property type="match status" value="1"/>
</dbReference>
<name>A0A8T0G6I1_CERPU</name>
<feature type="chain" id="PRO_5035791157" description="Fibronectin type III-like domain-containing protein" evidence="5">
    <location>
        <begin position="21"/>
        <end position="801"/>
    </location>
</feature>
<dbReference type="Pfam" id="PF01915">
    <property type="entry name" value="Glyco_hydro_3_C"/>
    <property type="match status" value="1"/>
</dbReference>
<evidence type="ECO:0000256" key="2">
    <source>
        <dbReference type="ARBA" id="ARBA00022729"/>
    </source>
</evidence>
<evidence type="ECO:0000256" key="1">
    <source>
        <dbReference type="ARBA" id="ARBA00005336"/>
    </source>
</evidence>
<feature type="domain" description="Fibronectin type III-like" evidence="6">
    <location>
        <begin position="715"/>
        <end position="786"/>
    </location>
</feature>
<dbReference type="GO" id="GO:0009044">
    <property type="term" value="F:xylan 1,4-beta-xylosidase activity"/>
    <property type="evidence" value="ECO:0007669"/>
    <property type="project" value="InterPro"/>
</dbReference>
<organism evidence="7 8">
    <name type="scientific">Ceratodon purpureus</name>
    <name type="common">Fire moss</name>
    <name type="synonym">Dicranum purpureum</name>
    <dbReference type="NCBI Taxonomy" id="3225"/>
    <lineage>
        <taxon>Eukaryota</taxon>
        <taxon>Viridiplantae</taxon>
        <taxon>Streptophyta</taxon>
        <taxon>Embryophyta</taxon>
        <taxon>Bryophyta</taxon>
        <taxon>Bryophytina</taxon>
        <taxon>Bryopsida</taxon>
        <taxon>Dicranidae</taxon>
        <taxon>Pseudoditrichales</taxon>
        <taxon>Ditrichaceae</taxon>
        <taxon>Ceratodon</taxon>
    </lineage>
</organism>
<dbReference type="FunFam" id="3.40.50.1700:FF:000001">
    <property type="entry name" value="probable beta-D-xylosidase 2"/>
    <property type="match status" value="1"/>
</dbReference>
<reference evidence="7" key="1">
    <citation type="submission" date="2020-06" db="EMBL/GenBank/DDBJ databases">
        <title>WGS assembly of Ceratodon purpureus strain R40.</title>
        <authorList>
            <person name="Carey S.B."/>
            <person name="Jenkins J."/>
            <person name="Shu S."/>
            <person name="Lovell J.T."/>
            <person name="Sreedasyam A."/>
            <person name="Maumus F."/>
            <person name="Tiley G.P."/>
            <person name="Fernandez-Pozo N."/>
            <person name="Barry K."/>
            <person name="Chen C."/>
            <person name="Wang M."/>
            <person name="Lipzen A."/>
            <person name="Daum C."/>
            <person name="Saski C.A."/>
            <person name="Payton A.C."/>
            <person name="Mcbreen J.C."/>
            <person name="Conrad R.E."/>
            <person name="Kollar L.M."/>
            <person name="Olsson S."/>
            <person name="Huttunen S."/>
            <person name="Landis J.B."/>
            <person name="Wickett N.J."/>
            <person name="Johnson M.G."/>
            <person name="Rensing S.A."/>
            <person name="Grimwood J."/>
            <person name="Schmutz J."/>
            <person name="Mcdaniel S.F."/>
        </authorList>
    </citation>
    <scope>NUCLEOTIDE SEQUENCE</scope>
    <source>
        <strain evidence="7">R40</strain>
    </source>
</reference>
<dbReference type="Gene3D" id="3.20.20.300">
    <property type="entry name" value="Glycoside hydrolase, family 3, N-terminal domain"/>
    <property type="match status" value="1"/>
</dbReference>
<comment type="caution">
    <text evidence="7">The sequence shown here is derived from an EMBL/GenBank/DDBJ whole genome shotgun (WGS) entry which is preliminary data.</text>
</comment>
<evidence type="ECO:0000256" key="4">
    <source>
        <dbReference type="ARBA" id="ARBA00023295"/>
    </source>
</evidence>
<dbReference type="GO" id="GO:0045493">
    <property type="term" value="P:xylan catabolic process"/>
    <property type="evidence" value="ECO:0007669"/>
    <property type="project" value="InterPro"/>
</dbReference>
<proteinExistence type="inferred from homology"/>
<dbReference type="GO" id="GO:0031222">
    <property type="term" value="P:arabinan catabolic process"/>
    <property type="evidence" value="ECO:0007669"/>
    <property type="project" value="TreeGrafter"/>
</dbReference>
<dbReference type="InterPro" id="IPR026891">
    <property type="entry name" value="Fn3-like"/>
</dbReference>
<protein>
    <recommendedName>
        <fullName evidence="6">Fibronectin type III-like domain-containing protein</fullName>
    </recommendedName>
</protein>
<dbReference type="InterPro" id="IPR036881">
    <property type="entry name" value="Glyco_hydro_3_C_sf"/>
</dbReference>
<keyword evidence="4" id="KW-0326">Glycosidase</keyword>
<dbReference type="SMART" id="SM01217">
    <property type="entry name" value="Fn3_like"/>
    <property type="match status" value="1"/>
</dbReference>
<evidence type="ECO:0000313" key="7">
    <source>
        <dbReference type="EMBL" id="KAG0554531.1"/>
    </source>
</evidence>
<dbReference type="PANTHER" id="PTHR42721:SF3">
    <property type="entry name" value="BETA-D-XYLOSIDASE 5-RELATED"/>
    <property type="match status" value="1"/>
</dbReference>
<sequence>MKARETIILSCILLSSLMLATQVFEKPKLVVYKLRYACDPDGPANLLFSFCNTSLPDDDRVTDLISRLTIYEKIEQLVNTAANVSRLGLPAYQWWGEGLHGVAISPSVHFGGSTPTATSFPLPILSAASYNRTLWNKIAQVTSTEGRAIYNQGRSGLTYWSPNINIARDPRWGRTQETLGEDPKLTSMYAAYFVKGLQEGDYDHNQPREAASGGPRRIKISACCKHFTAHDLDRWKNYDRDHFDAKVTQQDLEDTYNPPFKSCVKEGQSSSLMCSYNRLNGIPMCANYDLLTSTVRNQWGFDGYITSDCDAVALIHDYIHYAPTPEDSVSYVMLAGMDLNCGTTTLLHGMSALRKKLIWEGLIDQHLRNLFSVRMRLGMFDGNPTSLSYGLLGPADVCTDDNQHLALEAARQSLVLLKNEKNALPWKKTDGMKLAVIGPHANATREMLGNYQGYPCKFITPLQGLTGVLSEYSPKIKYEPGCYDAACEGSHLILAARRTTKEADAVVLVVGLSQGHEKEGHDRTSLLLPGHQWALVSAVVEAAAGRPVVLVILSGGPLDVSFANDDPRIQSIIWAGYPGQAGGQAIADVIFGLVNPGGRLAQSWYYENYTNIDMSNMNMRPNASTGYPGRTYRFFTGTPIWEFGHGLSYSNFSYNFVSAPRSIMAPHLRHQLCSSDRAVMKSNINCIDEEKGACKESSFHVRVSVRNDGPLSGDHSALLFSKPPLSGVDGTPLKQLVSFERIHLESGAEQEVVFKVNPCEDLGTVGADGIRTISLGEHTLMVGAEHHTLTVEKWILRHGES</sequence>
<evidence type="ECO:0000256" key="3">
    <source>
        <dbReference type="ARBA" id="ARBA00022801"/>
    </source>
</evidence>
<dbReference type="SUPFAM" id="SSF52279">
    <property type="entry name" value="Beta-D-glucan exohydrolase, C-terminal domain"/>
    <property type="match status" value="1"/>
</dbReference>
<gene>
    <name evidence="7" type="ORF">KC19_12G098200</name>
</gene>
<evidence type="ECO:0000313" key="8">
    <source>
        <dbReference type="Proteomes" id="UP000822688"/>
    </source>
</evidence>
<accession>A0A8T0G6I1</accession>
<dbReference type="EMBL" id="CM026433">
    <property type="protein sequence ID" value="KAG0554531.1"/>
    <property type="molecule type" value="Genomic_DNA"/>
</dbReference>
<dbReference type="Pfam" id="PF00933">
    <property type="entry name" value="Glyco_hydro_3"/>
    <property type="match status" value="1"/>
</dbReference>
<dbReference type="Gene3D" id="2.60.40.10">
    <property type="entry name" value="Immunoglobulins"/>
    <property type="match status" value="1"/>
</dbReference>
<dbReference type="AlphaFoldDB" id="A0A8T0G6I1"/>
<dbReference type="InterPro" id="IPR013783">
    <property type="entry name" value="Ig-like_fold"/>
</dbReference>
<feature type="signal peptide" evidence="5">
    <location>
        <begin position="1"/>
        <end position="20"/>
    </location>
</feature>
<dbReference type="InterPro" id="IPR001764">
    <property type="entry name" value="Glyco_hydro_3_N"/>
</dbReference>
<comment type="similarity">
    <text evidence="1">Belongs to the glycosyl hydrolase 3 family.</text>
</comment>
<dbReference type="Proteomes" id="UP000822688">
    <property type="component" value="Chromosome 12"/>
</dbReference>
<evidence type="ECO:0000256" key="5">
    <source>
        <dbReference type="SAM" id="SignalP"/>
    </source>
</evidence>
<dbReference type="Pfam" id="PF14310">
    <property type="entry name" value="Fn3-like"/>
    <property type="match status" value="1"/>
</dbReference>
<keyword evidence="2 5" id="KW-0732">Signal</keyword>
<evidence type="ECO:0000259" key="6">
    <source>
        <dbReference type="SMART" id="SM01217"/>
    </source>
</evidence>
<keyword evidence="3" id="KW-0378">Hydrolase</keyword>
<keyword evidence="8" id="KW-1185">Reference proteome</keyword>
<dbReference type="InterPro" id="IPR017853">
    <property type="entry name" value="GH"/>
</dbReference>
<dbReference type="Gene3D" id="3.40.50.1700">
    <property type="entry name" value="Glycoside hydrolase family 3 C-terminal domain"/>
    <property type="match status" value="1"/>
</dbReference>